<feature type="signal peptide" evidence="1">
    <location>
        <begin position="1"/>
        <end position="25"/>
    </location>
</feature>
<dbReference type="Ensembl" id="ENSGACT00000050333.1">
    <property type="protein sequence ID" value="ENSGACP00000063236.1"/>
    <property type="gene ID" value="ENSGACG00000027418.1"/>
</dbReference>
<dbReference type="GeneTree" id="ENSGT01120000276196"/>
<keyword evidence="3" id="KW-1185">Reference proteome</keyword>
<keyword evidence="1" id="KW-0732">Signal</keyword>
<evidence type="ECO:0000313" key="2">
    <source>
        <dbReference type="Ensembl" id="ENSGACP00000063236.1"/>
    </source>
</evidence>
<dbReference type="AlphaFoldDB" id="A0AAQ4RHL2"/>
<feature type="chain" id="PRO_5042982064" description="Secreted protein" evidence="1">
    <location>
        <begin position="26"/>
        <end position="78"/>
    </location>
</feature>
<proteinExistence type="predicted"/>
<reference evidence="2" key="2">
    <citation type="submission" date="2025-08" db="UniProtKB">
        <authorList>
            <consortium name="Ensembl"/>
        </authorList>
    </citation>
    <scope>IDENTIFICATION</scope>
</reference>
<protein>
    <recommendedName>
        <fullName evidence="4">Secreted protein</fullName>
    </recommendedName>
</protein>
<name>A0AAQ4RHL2_GASAC</name>
<evidence type="ECO:0008006" key="4">
    <source>
        <dbReference type="Google" id="ProtNLM"/>
    </source>
</evidence>
<evidence type="ECO:0000313" key="3">
    <source>
        <dbReference type="Proteomes" id="UP000007635"/>
    </source>
</evidence>
<accession>A0AAQ4RHL2</accession>
<evidence type="ECO:0000256" key="1">
    <source>
        <dbReference type="SAM" id="SignalP"/>
    </source>
</evidence>
<reference evidence="2 3" key="1">
    <citation type="journal article" date="2021" name="G3 (Bethesda)">
        <title>Improved contiguity of the threespine stickleback genome using long-read sequencing.</title>
        <authorList>
            <person name="Nath S."/>
            <person name="Shaw D.E."/>
            <person name="White M.A."/>
        </authorList>
    </citation>
    <scope>NUCLEOTIDE SEQUENCE [LARGE SCALE GENOMIC DNA]</scope>
    <source>
        <strain evidence="2 3">Lake Benthic</strain>
    </source>
</reference>
<sequence>MILSNRIGALAAGSLLCAVSPTVKALFEITNASPLSPLSPCPIFPGVSPFGPSGPRGPKSPLVNCFKFLTYHDHLCPL</sequence>
<reference evidence="2" key="3">
    <citation type="submission" date="2025-09" db="UniProtKB">
        <authorList>
            <consortium name="Ensembl"/>
        </authorList>
    </citation>
    <scope>IDENTIFICATION</scope>
</reference>
<organism evidence="2 3">
    <name type="scientific">Gasterosteus aculeatus aculeatus</name>
    <name type="common">three-spined stickleback</name>
    <dbReference type="NCBI Taxonomy" id="481459"/>
    <lineage>
        <taxon>Eukaryota</taxon>
        <taxon>Metazoa</taxon>
        <taxon>Chordata</taxon>
        <taxon>Craniata</taxon>
        <taxon>Vertebrata</taxon>
        <taxon>Euteleostomi</taxon>
        <taxon>Actinopterygii</taxon>
        <taxon>Neopterygii</taxon>
        <taxon>Teleostei</taxon>
        <taxon>Neoteleostei</taxon>
        <taxon>Acanthomorphata</taxon>
        <taxon>Eupercaria</taxon>
        <taxon>Perciformes</taxon>
        <taxon>Cottioidei</taxon>
        <taxon>Gasterosteales</taxon>
        <taxon>Gasterosteidae</taxon>
        <taxon>Gasterosteus</taxon>
    </lineage>
</organism>
<dbReference type="Proteomes" id="UP000007635">
    <property type="component" value="Chromosome XXI"/>
</dbReference>